<dbReference type="Proteomes" id="UP001601976">
    <property type="component" value="Unassembled WGS sequence"/>
</dbReference>
<reference evidence="1 2" key="1">
    <citation type="submission" date="2024-10" db="EMBL/GenBank/DDBJ databases">
        <title>The Natural Products Discovery Center: Release of the First 8490 Sequenced Strains for Exploring Actinobacteria Biosynthetic Diversity.</title>
        <authorList>
            <person name="Kalkreuter E."/>
            <person name="Kautsar S.A."/>
            <person name="Yang D."/>
            <person name="Bader C.D."/>
            <person name="Teijaro C.N."/>
            <person name="Fluegel L."/>
            <person name="Davis C.M."/>
            <person name="Simpson J.R."/>
            <person name="Lauterbach L."/>
            <person name="Steele A.D."/>
            <person name="Gui C."/>
            <person name="Meng S."/>
            <person name="Li G."/>
            <person name="Viehrig K."/>
            <person name="Ye F."/>
            <person name="Su P."/>
            <person name="Kiefer A.F."/>
            <person name="Nichols A."/>
            <person name="Cepeda A.J."/>
            <person name="Yan W."/>
            <person name="Fan B."/>
            <person name="Jiang Y."/>
            <person name="Adhikari A."/>
            <person name="Zheng C.-J."/>
            <person name="Schuster L."/>
            <person name="Cowan T.M."/>
            <person name="Smanski M.J."/>
            <person name="Chevrette M.G."/>
            <person name="De Carvalho L.P.S."/>
            <person name="Shen B."/>
        </authorList>
    </citation>
    <scope>NUCLEOTIDE SEQUENCE [LARGE SCALE GENOMIC DNA]</scope>
    <source>
        <strain evidence="1 2">NPDC003029</strain>
    </source>
</reference>
<evidence type="ECO:0000313" key="1">
    <source>
        <dbReference type="EMBL" id="MFF3343635.1"/>
    </source>
</evidence>
<name>A0ABW6RPZ0_9ACTN</name>
<dbReference type="EMBL" id="JBIAPK010000017">
    <property type="protein sequence ID" value="MFF3343635.1"/>
    <property type="molecule type" value="Genomic_DNA"/>
</dbReference>
<keyword evidence="2" id="KW-1185">Reference proteome</keyword>
<proteinExistence type="predicted"/>
<protein>
    <submittedName>
        <fullName evidence="1">Uncharacterized protein</fullName>
    </submittedName>
</protein>
<organism evidence="1 2">
    <name type="scientific">Streptomyces flavidovirens</name>
    <dbReference type="NCBI Taxonomy" id="67298"/>
    <lineage>
        <taxon>Bacteria</taxon>
        <taxon>Bacillati</taxon>
        <taxon>Actinomycetota</taxon>
        <taxon>Actinomycetes</taxon>
        <taxon>Kitasatosporales</taxon>
        <taxon>Streptomycetaceae</taxon>
        <taxon>Streptomyces</taxon>
    </lineage>
</organism>
<comment type="caution">
    <text evidence="1">The sequence shown here is derived from an EMBL/GenBank/DDBJ whole genome shotgun (WGS) entry which is preliminary data.</text>
</comment>
<sequence>MHVANNYGADIYVLASPNADWALAELLTDATLITTPVGQIAVAAHLARLPQTIRTVSDLYQFLKVGSKLGNGAFADGTQPAKELTALIDQFKKNSTKIPPDSVVNVFDHDAVDMYMTPIGWGGIFGASTATLTILADSVTVYAERTDITGDVAKVDSETQKVNPRSSQFNTGPDDSWIATPSGIVRAKYGDLWVEDPESGSHSW</sequence>
<evidence type="ECO:0000313" key="2">
    <source>
        <dbReference type="Proteomes" id="UP001601976"/>
    </source>
</evidence>
<gene>
    <name evidence="1" type="ORF">ACFYWW_33960</name>
</gene>
<accession>A0ABW6RPZ0</accession>
<dbReference type="RefSeq" id="WP_387899513.1">
    <property type="nucleotide sequence ID" value="NZ_JBIAPK010000017.1"/>
</dbReference>